<dbReference type="SUPFAM" id="SSF50729">
    <property type="entry name" value="PH domain-like"/>
    <property type="match status" value="1"/>
</dbReference>
<evidence type="ECO:0008006" key="3">
    <source>
        <dbReference type="Google" id="ProtNLM"/>
    </source>
</evidence>
<gene>
    <name evidence="1" type="ORF">HNAJ_LOCUS5582</name>
</gene>
<dbReference type="Proteomes" id="UP000278807">
    <property type="component" value="Unassembled WGS sequence"/>
</dbReference>
<dbReference type="InterPro" id="IPR011993">
    <property type="entry name" value="PH-like_dom_sf"/>
</dbReference>
<keyword evidence="2" id="KW-1185">Reference proteome</keyword>
<reference evidence="1 2" key="1">
    <citation type="submission" date="2018-11" db="EMBL/GenBank/DDBJ databases">
        <authorList>
            <consortium name="Pathogen Informatics"/>
        </authorList>
    </citation>
    <scope>NUCLEOTIDE SEQUENCE [LARGE SCALE GENOMIC DNA]</scope>
</reference>
<protein>
    <recommendedName>
        <fullName evidence="3">PH domain-containing protein</fullName>
    </recommendedName>
</protein>
<organism evidence="1 2">
    <name type="scientific">Rodentolepis nana</name>
    <name type="common">Dwarf tapeworm</name>
    <name type="synonym">Hymenolepis nana</name>
    <dbReference type="NCBI Taxonomy" id="102285"/>
    <lineage>
        <taxon>Eukaryota</taxon>
        <taxon>Metazoa</taxon>
        <taxon>Spiralia</taxon>
        <taxon>Lophotrochozoa</taxon>
        <taxon>Platyhelminthes</taxon>
        <taxon>Cestoda</taxon>
        <taxon>Eucestoda</taxon>
        <taxon>Cyclophyllidea</taxon>
        <taxon>Hymenolepididae</taxon>
        <taxon>Rodentolepis</taxon>
    </lineage>
</organism>
<accession>A0A3P7V6X5</accession>
<evidence type="ECO:0000313" key="2">
    <source>
        <dbReference type="Proteomes" id="UP000278807"/>
    </source>
</evidence>
<dbReference type="Gene3D" id="2.30.29.30">
    <property type="entry name" value="Pleckstrin-homology domain (PH domain)/Phosphotyrosine-binding domain (PTB)"/>
    <property type="match status" value="1"/>
</dbReference>
<evidence type="ECO:0000313" key="1">
    <source>
        <dbReference type="EMBL" id="VDO01442.1"/>
    </source>
</evidence>
<dbReference type="AlphaFoldDB" id="A0A3P7V6X5"/>
<proteinExistence type="predicted"/>
<sequence length="68" mass="8155">MIFFEERQDLFGIFEDPQDILEKDGSNRLPPFKDYLYILQPNNKWKRRYCVLRSSGLYASKKYGTEVS</sequence>
<dbReference type="EMBL" id="UZAE01004953">
    <property type="protein sequence ID" value="VDO01442.1"/>
    <property type="molecule type" value="Genomic_DNA"/>
</dbReference>
<dbReference type="OrthoDB" id="6235964at2759"/>
<name>A0A3P7V6X5_RODNA</name>